<dbReference type="InterPro" id="IPR031304">
    <property type="entry name" value="SLT_2"/>
</dbReference>
<organism evidence="4 5">
    <name type="scientific">Methylomarinovum tepidoasis</name>
    <dbReference type="NCBI Taxonomy" id="2840183"/>
    <lineage>
        <taxon>Bacteria</taxon>
        <taxon>Pseudomonadati</taxon>
        <taxon>Pseudomonadota</taxon>
        <taxon>Gammaproteobacteria</taxon>
        <taxon>Methylococcales</taxon>
        <taxon>Methylothermaceae</taxon>
        <taxon>Methylomarinovum</taxon>
    </lineage>
</organism>
<dbReference type="Proteomes" id="UP001321450">
    <property type="component" value="Chromosome"/>
</dbReference>
<feature type="active site" evidence="1">
    <location>
        <position position="122"/>
    </location>
</feature>
<evidence type="ECO:0000256" key="2">
    <source>
        <dbReference type="SAM" id="SignalP"/>
    </source>
</evidence>
<dbReference type="KEGG" id="meiy:MIN45_P0438"/>
<dbReference type="EMBL" id="AP024718">
    <property type="protein sequence ID" value="BCX88071.1"/>
    <property type="molecule type" value="Genomic_DNA"/>
</dbReference>
<dbReference type="InterPro" id="IPR023346">
    <property type="entry name" value="Lysozyme-like_dom_sf"/>
</dbReference>
<dbReference type="GO" id="GO:0009253">
    <property type="term" value="P:peptidoglycan catabolic process"/>
    <property type="evidence" value="ECO:0007669"/>
    <property type="project" value="TreeGrafter"/>
</dbReference>
<dbReference type="InterPro" id="IPR043426">
    <property type="entry name" value="MltB-like"/>
</dbReference>
<feature type="domain" description="Transglycosylase SLT" evidence="3">
    <location>
        <begin position="27"/>
        <end position="316"/>
    </location>
</feature>
<gene>
    <name evidence="4" type="ORF">MIN45_P0438</name>
</gene>
<keyword evidence="5" id="KW-1185">Reference proteome</keyword>
<dbReference type="Gene3D" id="1.10.8.350">
    <property type="entry name" value="Bacterial muramidase"/>
    <property type="match status" value="1"/>
</dbReference>
<feature type="chain" id="PRO_5043437403" evidence="2">
    <location>
        <begin position="22"/>
        <end position="326"/>
    </location>
</feature>
<feature type="signal peptide" evidence="2">
    <location>
        <begin position="1"/>
        <end position="21"/>
    </location>
</feature>
<dbReference type="PANTHER" id="PTHR30163">
    <property type="entry name" value="MEMBRANE-BOUND LYTIC MUREIN TRANSGLYCOSYLASE B"/>
    <property type="match status" value="1"/>
</dbReference>
<dbReference type="SUPFAM" id="SSF53955">
    <property type="entry name" value="Lysozyme-like"/>
    <property type="match status" value="1"/>
</dbReference>
<accession>A0AAU9CFM4</accession>
<evidence type="ECO:0000259" key="3">
    <source>
        <dbReference type="Pfam" id="PF13406"/>
    </source>
</evidence>
<proteinExistence type="predicted"/>
<reference evidence="5" key="1">
    <citation type="journal article" date="2024" name="Int. J. Syst. Evol. Microbiol.">
        <title>Methylomarinovum tepidoasis sp. nov., a moderately thermophilic methanotroph of the family Methylothermaceae isolated from a deep-sea hydrothermal field.</title>
        <authorList>
            <person name="Hirayama H."/>
            <person name="Takaki Y."/>
            <person name="Abe M."/>
            <person name="Miyazaki M."/>
            <person name="Uematsu K."/>
            <person name="Matsui Y."/>
            <person name="Takai K."/>
        </authorList>
    </citation>
    <scope>NUCLEOTIDE SEQUENCE [LARGE SCALE GENOMIC DNA]</scope>
    <source>
        <strain evidence="5">IN45</strain>
    </source>
</reference>
<dbReference type="RefSeq" id="WP_286293120.1">
    <property type="nucleotide sequence ID" value="NZ_AP024718.1"/>
</dbReference>
<dbReference type="AlphaFoldDB" id="A0AAU9CFM4"/>
<evidence type="ECO:0000313" key="4">
    <source>
        <dbReference type="EMBL" id="BCX88071.1"/>
    </source>
</evidence>
<dbReference type="InterPro" id="IPR011757">
    <property type="entry name" value="Lytic_transglycosylase_MltB"/>
</dbReference>
<dbReference type="Pfam" id="PF13406">
    <property type="entry name" value="SLT_2"/>
    <property type="match status" value="1"/>
</dbReference>
<dbReference type="GO" id="GO:0008933">
    <property type="term" value="F:peptidoglycan lytic transglycosylase activity"/>
    <property type="evidence" value="ECO:0007669"/>
    <property type="project" value="TreeGrafter"/>
</dbReference>
<protein>
    <submittedName>
        <fullName evidence="4">Membrane-bound lytic murein transglycosylase B</fullName>
    </submittedName>
</protein>
<evidence type="ECO:0000256" key="1">
    <source>
        <dbReference type="PIRSR" id="PIRSR611757-1"/>
    </source>
</evidence>
<dbReference type="PANTHER" id="PTHR30163:SF9">
    <property type="entry name" value="MEMBRANE-BOUND LYTIC MUREIN TRANSGLYCOSYLASE B"/>
    <property type="match status" value="1"/>
</dbReference>
<dbReference type="NCBIfam" id="TIGR02282">
    <property type="entry name" value="MltB"/>
    <property type="match status" value="1"/>
</dbReference>
<evidence type="ECO:0000313" key="5">
    <source>
        <dbReference type="Proteomes" id="UP001321450"/>
    </source>
</evidence>
<sequence length="326" mass="36572">MNAAARCNLLALLLAAAPAFGLPLDEHPEARRFIDTLVARHGLDRDALTQALEQARIDAGILKAIQRPAEGLPWHRYRKIFLTEKRIAGGVEFWRRHRRLLDQVAQKYGVPPEVVVAILGVETFYGTRTGGFRVLDALATLGFAYPRRAPFFRRELEQFFLLAREERLPPTEPVGSYAGAMGWPQFMPSSYRRYAADFDGDGKRDIWTNPADVAASVANYFVEHGWRRGQPVALPLPAEAAKLGDETLEARYPLAELEAKGLKLPPLPGMQDLRGNVVVLDGESGPEAWLGLPNFYVITRYNRSRLYAMAVHQLSQAIRQRMEAAR</sequence>
<dbReference type="Gene3D" id="1.10.530.10">
    <property type="match status" value="1"/>
</dbReference>
<dbReference type="CDD" id="cd13399">
    <property type="entry name" value="Slt35-like"/>
    <property type="match status" value="1"/>
</dbReference>
<keyword evidence="2" id="KW-0732">Signal</keyword>
<name>A0AAU9CFM4_9GAMM</name>
<dbReference type="FunFam" id="1.10.8.350:FF:000001">
    <property type="entry name" value="Lytic murein transglycosylase B"/>
    <property type="match status" value="1"/>
</dbReference>